<dbReference type="EMBL" id="JANRMI010000002">
    <property type="protein sequence ID" value="MDG0816139.1"/>
    <property type="molecule type" value="Genomic_DNA"/>
</dbReference>
<proteinExistence type="predicted"/>
<comment type="caution">
    <text evidence="1">The sequence shown here is derived from an EMBL/GenBank/DDBJ whole genome shotgun (WGS) entry which is preliminary data.</text>
</comment>
<evidence type="ECO:0000313" key="1">
    <source>
        <dbReference type="EMBL" id="MDG0816139.1"/>
    </source>
</evidence>
<keyword evidence="2" id="KW-1185">Reference proteome</keyword>
<gene>
    <name evidence="1" type="ORF">NWE73_07175</name>
</gene>
<organism evidence="1 2">
    <name type="scientific">Bdellovibrio svalbardensis</name>
    <dbReference type="NCBI Taxonomy" id="2972972"/>
    <lineage>
        <taxon>Bacteria</taxon>
        <taxon>Pseudomonadati</taxon>
        <taxon>Bdellovibrionota</taxon>
        <taxon>Bdellovibrionia</taxon>
        <taxon>Bdellovibrionales</taxon>
        <taxon>Pseudobdellovibrionaceae</taxon>
        <taxon>Bdellovibrio</taxon>
    </lineage>
</organism>
<accession>A0ABT6DJP0</accession>
<dbReference type="RefSeq" id="WP_277577617.1">
    <property type="nucleotide sequence ID" value="NZ_JANRMI010000002.1"/>
</dbReference>
<reference evidence="1" key="1">
    <citation type="submission" date="2022-08" db="EMBL/GenBank/DDBJ databases">
        <title>Novel Bdellovibrio Species Isolated from Svalbard: Designation Bdellovibrio svalbardensis.</title>
        <authorList>
            <person name="Mitchell R.J."/>
            <person name="Choi S.Y."/>
        </authorList>
    </citation>
    <scope>NUCLEOTIDE SEQUENCE</scope>
    <source>
        <strain evidence="1">PAP01</strain>
    </source>
</reference>
<evidence type="ECO:0008006" key="3">
    <source>
        <dbReference type="Google" id="ProtNLM"/>
    </source>
</evidence>
<dbReference type="Proteomes" id="UP001152321">
    <property type="component" value="Unassembled WGS sequence"/>
</dbReference>
<protein>
    <recommendedName>
        <fullName evidence="3">Cysteine protease</fullName>
    </recommendedName>
</protein>
<sequence>MRAFLLFGLFVFSLICSIFLGAEKAYARDTQAGSSAKIINDSLVQNLRCQNLTVNAIYWAIRDDAFKVKRNIPLQNWGFSSGGADIGGCWALSSTQRMFSYLARYNEPTALSSPERTEHVLNMVRRSSPDVVSNDRGTTQSPILKEWPYRQRAVFSLREDALVDSLVLNMQGLWADIAKGYKQKIAGTTVDRNFVADIQVNQANRFFRFGNLGMGLGSGALDREENQKTMQLLMKNLSGKRLTLLNLRVDQFTQHVVMAKFYWVQSNGDIRIVVYDSNQWMTDHEVIYKVSERQFYAPDIMGSLGGNGPLGVFIVSEEEREDLETAMLKHYQRQCL</sequence>
<evidence type="ECO:0000313" key="2">
    <source>
        <dbReference type="Proteomes" id="UP001152321"/>
    </source>
</evidence>
<name>A0ABT6DJP0_9BACT</name>